<name>Q1PXA5_KUEST</name>
<dbReference type="AlphaFoldDB" id="Q1PXA5"/>
<sequence length="88" mass="10163">MKLSTIMSVRSAAILLKKQLLMHVRYAVLPGISLSWWDKDFTSFRKTATKKNFTTKNEGHEEKLTKTKFLQGNTVIKMICLWTIKGKC</sequence>
<evidence type="ECO:0000313" key="1">
    <source>
        <dbReference type="EMBL" id="CAJ71863.1"/>
    </source>
</evidence>
<organism evidence="1">
    <name type="scientific">Kuenenia stuttgartiensis</name>
    <dbReference type="NCBI Taxonomy" id="174633"/>
    <lineage>
        <taxon>Bacteria</taxon>
        <taxon>Pseudomonadati</taxon>
        <taxon>Planctomycetota</taxon>
        <taxon>Candidatus Brocadiia</taxon>
        <taxon>Candidatus Brocadiales</taxon>
        <taxon>Candidatus Brocadiaceae</taxon>
        <taxon>Candidatus Kuenenia</taxon>
    </lineage>
</organism>
<protein>
    <submittedName>
        <fullName evidence="1">Uncharacterized protein</fullName>
    </submittedName>
</protein>
<reference evidence="1" key="2">
    <citation type="submission" date="2006-01" db="EMBL/GenBank/DDBJ databases">
        <authorList>
            <person name="Genoscope"/>
        </authorList>
    </citation>
    <scope>NUCLEOTIDE SEQUENCE</scope>
</reference>
<reference evidence="1" key="1">
    <citation type="journal article" date="2006" name="Nature">
        <title>Deciphering the evolution and metabolism of an anammox bacterium from a community genome.</title>
        <authorList>
            <person name="Strous M."/>
            <person name="Pelletier E."/>
            <person name="Mangenot S."/>
            <person name="Rattei T."/>
            <person name="Lehner A."/>
            <person name="Taylor M.W."/>
            <person name="Horn M."/>
            <person name="Daims H."/>
            <person name="Bartol-Mavel D."/>
            <person name="Wincker P."/>
            <person name="Barbe V."/>
            <person name="Fonknechten N."/>
            <person name="Vallenet D."/>
            <person name="Segurens B."/>
            <person name="Schenowitz-Truong C."/>
            <person name="Medigue C."/>
            <person name="Collingro A."/>
            <person name="Snel B."/>
            <person name="Dutilh B.E."/>
            <person name="OpDenCamp H.J.M."/>
            <person name="vanDerDrift C."/>
            <person name="Cirpus I."/>
            <person name="vanDePas-Schoonen K.T."/>
            <person name="Harhangi H.R."/>
            <person name="vanNiftrik L."/>
            <person name="Schmid M."/>
            <person name="Keltjens J."/>
            <person name="vanDeVossenberg J."/>
            <person name="Kartal B."/>
            <person name="Meier H."/>
            <person name="Frishman D."/>
            <person name="Huynen M.A."/>
            <person name="Mewes H."/>
            <person name="Weissenbach J."/>
            <person name="Jetten M.S.M."/>
            <person name="Wagner M."/>
            <person name="LePaslier D."/>
        </authorList>
    </citation>
    <scope>NUCLEOTIDE SEQUENCE</scope>
</reference>
<proteinExistence type="predicted"/>
<dbReference type="EMBL" id="CT573073">
    <property type="protein sequence ID" value="CAJ71863.1"/>
    <property type="molecule type" value="Genomic_DNA"/>
</dbReference>
<gene>
    <name evidence="1" type="ORF">kustc1118</name>
</gene>
<accession>Q1PXA5</accession>